<keyword evidence="2" id="KW-0436">Ligase</keyword>
<gene>
    <name evidence="2" type="ORF">A3D08_03040</name>
</gene>
<dbReference type="InterPro" id="IPR002847">
    <property type="entry name" value="F420-0_gamma-glut_ligase-dom"/>
</dbReference>
<name>A0A1F7HM22_9BACT</name>
<dbReference type="SUPFAM" id="SSF144010">
    <property type="entry name" value="CofE-like"/>
    <property type="match status" value="1"/>
</dbReference>
<dbReference type="GO" id="GO:0052618">
    <property type="term" value="F:coenzyme F420-0:L-glutamate ligase activity"/>
    <property type="evidence" value="ECO:0007669"/>
    <property type="project" value="TreeGrafter"/>
</dbReference>
<sequence length="231" mass="25245">MKANEGKSLDIDIDGVLYSRFPIRTHLISKGENLLEISTKYAGPKVTQGDVVVISERVIAIAQGRSFLVSEIMPGWWARRLWKFVHKHPGGIGLRSPWTMQLAIQEAGVIRILLAAVMAVLTKPFGMRGMFYRVAGHDVNAIDGPCDYSLPPSNKSAKLGPKDPKKVARQIADTLGCGAVVIDANDYGINVMGASRGVDVKLVQKAFQDNPMGQADEQTPIVILRKHTEES</sequence>
<protein>
    <submittedName>
        <fullName evidence="2">F420-0--gamma-glutamyl ligase</fullName>
    </submittedName>
</protein>
<dbReference type="EMBL" id="MFZT01000008">
    <property type="protein sequence ID" value="OGK31812.1"/>
    <property type="molecule type" value="Genomic_DNA"/>
</dbReference>
<evidence type="ECO:0000259" key="1">
    <source>
        <dbReference type="Pfam" id="PF01996"/>
    </source>
</evidence>
<dbReference type="Gene3D" id="3.30.1330.100">
    <property type="entry name" value="CofE-like"/>
    <property type="match status" value="1"/>
</dbReference>
<accession>A0A1F7HM22</accession>
<evidence type="ECO:0000313" key="3">
    <source>
        <dbReference type="Proteomes" id="UP000178098"/>
    </source>
</evidence>
<dbReference type="Pfam" id="PF01996">
    <property type="entry name" value="F420_ligase"/>
    <property type="match status" value="1"/>
</dbReference>
<feature type="domain" description="Coenzyme F420:L-glutamate ligase-like" evidence="1">
    <location>
        <begin position="23"/>
        <end position="175"/>
    </location>
</feature>
<evidence type="ECO:0000313" key="2">
    <source>
        <dbReference type="EMBL" id="OGK31812.1"/>
    </source>
</evidence>
<organism evidence="2 3">
    <name type="scientific">Candidatus Roizmanbacteria bacterium RIFCSPHIGHO2_02_FULL_43_11</name>
    <dbReference type="NCBI Taxonomy" id="1802043"/>
    <lineage>
        <taxon>Bacteria</taxon>
        <taxon>Candidatus Roizmaniibacteriota</taxon>
    </lineage>
</organism>
<dbReference type="AlphaFoldDB" id="A0A1F7HM22"/>
<reference evidence="2 3" key="1">
    <citation type="journal article" date="2016" name="Nat. Commun.">
        <title>Thousands of microbial genomes shed light on interconnected biogeochemical processes in an aquifer system.</title>
        <authorList>
            <person name="Anantharaman K."/>
            <person name="Brown C.T."/>
            <person name="Hug L.A."/>
            <person name="Sharon I."/>
            <person name="Castelle C.J."/>
            <person name="Probst A.J."/>
            <person name="Thomas B.C."/>
            <person name="Singh A."/>
            <person name="Wilkins M.J."/>
            <person name="Karaoz U."/>
            <person name="Brodie E.L."/>
            <person name="Williams K.H."/>
            <person name="Hubbard S.S."/>
            <person name="Banfield J.F."/>
        </authorList>
    </citation>
    <scope>NUCLEOTIDE SEQUENCE [LARGE SCALE GENOMIC DNA]</scope>
</reference>
<dbReference type="PANTHER" id="PTHR47917">
    <property type="match status" value="1"/>
</dbReference>
<dbReference type="Proteomes" id="UP000178098">
    <property type="component" value="Unassembled WGS sequence"/>
</dbReference>
<comment type="caution">
    <text evidence="2">The sequence shown here is derived from an EMBL/GenBank/DDBJ whole genome shotgun (WGS) entry which is preliminary data.</text>
</comment>
<dbReference type="PANTHER" id="PTHR47917:SF1">
    <property type="entry name" value="COENZYME F420:L-GLUTAMATE LIGASE"/>
    <property type="match status" value="1"/>
</dbReference>
<proteinExistence type="predicted"/>